<dbReference type="KEGG" id="hdh:G5B40_08100"/>
<dbReference type="Pfam" id="PF03729">
    <property type="entry name" value="DUF308"/>
    <property type="match status" value="1"/>
</dbReference>
<dbReference type="Proteomes" id="UP000503336">
    <property type="component" value="Chromosome"/>
</dbReference>
<gene>
    <name evidence="2" type="ORF">G5B40_08100</name>
</gene>
<dbReference type="InterPro" id="IPR052712">
    <property type="entry name" value="Acid_resist_chaperone_HdeD"/>
</dbReference>
<organism evidence="2 3">
    <name type="scientific">Pikeienuella piscinae</name>
    <dbReference type="NCBI Taxonomy" id="2748098"/>
    <lineage>
        <taxon>Bacteria</taxon>
        <taxon>Pseudomonadati</taxon>
        <taxon>Pseudomonadota</taxon>
        <taxon>Alphaproteobacteria</taxon>
        <taxon>Rhodobacterales</taxon>
        <taxon>Paracoccaceae</taxon>
        <taxon>Pikeienuella</taxon>
    </lineage>
</organism>
<evidence type="ECO:0000313" key="3">
    <source>
        <dbReference type="Proteomes" id="UP000503336"/>
    </source>
</evidence>
<keyword evidence="1" id="KW-1133">Transmembrane helix</keyword>
<dbReference type="RefSeq" id="WP_165097315.1">
    <property type="nucleotide sequence ID" value="NZ_CP049056.1"/>
</dbReference>
<proteinExistence type="predicted"/>
<evidence type="ECO:0000256" key="1">
    <source>
        <dbReference type="SAM" id="Phobius"/>
    </source>
</evidence>
<name>A0A7L5BTL3_9RHOB</name>
<dbReference type="EMBL" id="CP049056">
    <property type="protein sequence ID" value="QIE55420.1"/>
    <property type="molecule type" value="Genomic_DNA"/>
</dbReference>
<protein>
    <recommendedName>
        <fullName evidence="4">Acid-resistance membrane protein</fullName>
    </recommendedName>
</protein>
<feature type="transmembrane region" description="Helical" evidence="1">
    <location>
        <begin position="144"/>
        <end position="167"/>
    </location>
</feature>
<accession>A0A7L5BTL3</accession>
<feature type="transmembrane region" description="Helical" evidence="1">
    <location>
        <begin position="85"/>
        <end position="108"/>
    </location>
</feature>
<keyword evidence="3" id="KW-1185">Reference proteome</keyword>
<sequence length="174" mass="18597">MRKWYKWLGLGVLSVAFGLFVLANPFAASLAIEQVVGVLFLLIGVVQIVVAFREERFWSKVSAIALGALAAFLGLSFLVNPLHGILSLVSIVTIILAVSGVVRLILAYRMKATPLFWSMLISGGLSVLLALYIIANFAAVSGSLLGILMGIEMILDGLAMIVLAFFIRTAADGK</sequence>
<evidence type="ECO:0008006" key="4">
    <source>
        <dbReference type="Google" id="ProtNLM"/>
    </source>
</evidence>
<feature type="transmembrane region" description="Helical" evidence="1">
    <location>
        <begin position="115"/>
        <end position="138"/>
    </location>
</feature>
<reference evidence="2 3" key="1">
    <citation type="submission" date="2020-02" db="EMBL/GenBank/DDBJ databases">
        <title>complete genome sequence of Rhodobacteraceae bacterium.</title>
        <authorList>
            <person name="Park J."/>
            <person name="Kim Y.-S."/>
            <person name="Kim K.-H."/>
        </authorList>
    </citation>
    <scope>NUCLEOTIDE SEQUENCE [LARGE SCALE GENOMIC DNA]</scope>
    <source>
        <strain evidence="2 3">RR4-56</strain>
    </source>
</reference>
<keyword evidence="1" id="KW-0472">Membrane</keyword>
<feature type="transmembrane region" description="Helical" evidence="1">
    <location>
        <begin position="61"/>
        <end position="79"/>
    </location>
</feature>
<dbReference type="GO" id="GO:0005886">
    <property type="term" value="C:plasma membrane"/>
    <property type="evidence" value="ECO:0007669"/>
    <property type="project" value="TreeGrafter"/>
</dbReference>
<dbReference type="PANTHER" id="PTHR34989:SF1">
    <property type="entry name" value="PROTEIN HDED"/>
    <property type="match status" value="1"/>
</dbReference>
<dbReference type="AlphaFoldDB" id="A0A7L5BTL3"/>
<keyword evidence="1" id="KW-0812">Transmembrane</keyword>
<dbReference type="PANTHER" id="PTHR34989">
    <property type="entry name" value="PROTEIN HDED"/>
    <property type="match status" value="1"/>
</dbReference>
<dbReference type="InterPro" id="IPR005325">
    <property type="entry name" value="DUF308_memb"/>
</dbReference>
<feature type="transmembrane region" description="Helical" evidence="1">
    <location>
        <begin position="33"/>
        <end position="52"/>
    </location>
</feature>
<evidence type="ECO:0000313" key="2">
    <source>
        <dbReference type="EMBL" id="QIE55420.1"/>
    </source>
</evidence>